<dbReference type="InterPro" id="IPR017941">
    <property type="entry name" value="Rieske_2Fe-2S"/>
</dbReference>
<dbReference type="SUPFAM" id="SSF50022">
    <property type="entry name" value="ISP domain"/>
    <property type="match status" value="1"/>
</dbReference>
<evidence type="ECO:0000313" key="12">
    <source>
        <dbReference type="Proteomes" id="UP001162156"/>
    </source>
</evidence>
<comment type="caution">
    <text evidence="11">The sequence shown here is derived from an EMBL/GenBank/DDBJ whole genome shotgun (WGS) entry which is preliminary data.</text>
</comment>
<evidence type="ECO:0000256" key="4">
    <source>
        <dbReference type="ARBA" id="ARBA00022714"/>
    </source>
</evidence>
<proteinExistence type="inferred from homology"/>
<evidence type="ECO:0000256" key="7">
    <source>
        <dbReference type="ARBA" id="ARBA00023002"/>
    </source>
</evidence>
<evidence type="ECO:0000259" key="10">
    <source>
        <dbReference type="PROSITE" id="PS51296"/>
    </source>
</evidence>
<evidence type="ECO:0000256" key="1">
    <source>
        <dbReference type="ARBA" id="ARBA00001974"/>
    </source>
</evidence>
<dbReference type="PRINTS" id="PR00469">
    <property type="entry name" value="PNDRDTASEII"/>
</dbReference>
<sequence>MYTTLTIASQLFKASQLHKYFLATSADQEDPEDYVEDVVCQISDLNENELKTFDLDEGKVLLVKQNGKINALGTKCTHYGAPLVNSAIGDGRLRCQWHGACFSLATGDIEDFPELNQWLRGISEKGKKIVVIGGGPAGATCVEALRQEGYTGQLTLVCKENCLPYDRVKVSKAMDFEIEKAEFRDDKFYKEHDIEVAKGIEATAVDTIARTVTLSNGKQLEYDKLFIATGCKARKVDIPGANLPNVVVLRDYEHSKYTNAQLEEDKEVVVLGSSFIAMEAANYCLNKVKKVTVILRGDVPFKPLLGSDVGAAFMNLFKEKGVNFITRSGMTKVNEDCKGNVVSVELNDGKLLIIVFFFRVQKYCTTLRADLVIMGVGSTFYTDFLKSSGIDIKEDGTIETDEYLETNVPGIYVGGDIAYAPVWSHNNMKAAIGHYPLAHYHGKIAALNMLGKRNVEEYKFVAFYLKDDEVVATSSCGMDPVVSQFAEHLSQGKKLFRDDIKEDPLAWTKK</sequence>
<evidence type="ECO:0000256" key="6">
    <source>
        <dbReference type="ARBA" id="ARBA00022827"/>
    </source>
</evidence>
<accession>A0AAV8WJD6</accession>
<dbReference type="CDD" id="cd03478">
    <property type="entry name" value="Rieske_AIFL_N"/>
    <property type="match status" value="1"/>
</dbReference>
<evidence type="ECO:0000256" key="8">
    <source>
        <dbReference type="ARBA" id="ARBA00023004"/>
    </source>
</evidence>
<dbReference type="Pfam" id="PF00355">
    <property type="entry name" value="Rieske"/>
    <property type="match status" value="1"/>
</dbReference>
<name>A0AAV8WJD6_9CUCU</name>
<dbReference type="SUPFAM" id="SSF55424">
    <property type="entry name" value="FAD/NAD-linked reductases, dimerisation (C-terminal) domain"/>
    <property type="match status" value="1"/>
</dbReference>
<comment type="similarity">
    <text evidence="2">Belongs to the FAD-dependent oxidoreductase family.</text>
</comment>
<dbReference type="Gene3D" id="2.102.10.10">
    <property type="entry name" value="Rieske [2Fe-2S] iron-sulphur domain"/>
    <property type="match status" value="1"/>
</dbReference>
<dbReference type="PANTHER" id="PTHR43557:SF2">
    <property type="entry name" value="RIESKE DOMAIN-CONTAINING PROTEIN-RELATED"/>
    <property type="match status" value="1"/>
</dbReference>
<dbReference type="InterPro" id="IPR036188">
    <property type="entry name" value="FAD/NAD-bd_sf"/>
</dbReference>
<gene>
    <name evidence="11" type="ORF">NQ314_021354</name>
</gene>
<dbReference type="PRINTS" id="PR00368">
    <property type="entry name" value="FADPNR"/>
</dbReference>
<dbReference type="GO" id="GO:0051537">
    <property type="term" value="F:2 iron, 2 sulfur cluster binding"/>
    <property type="evidence" value="ECO:0007669"/>
    <property type="project" value="UniProtKB-KW"/>
</dbReference>
<dbReference type="GO" id="GO:0046872">
    <property type="term" value="F:metal ion binding"/>
    <property type="evidence" value="ECO:0007669"/>
    <property type="project" value="UniProtKB-KW"/>
</dbReference>
<dbReference type="Proteomes" id="UP001162156">
    <property type="component" value="Unassembled WGS sequence"/>
</dbReference>
<keyword evidence="4" id="KW-0001">2Fe-2S</keyword>
<dbReference type="InterPro" id="IPR023753">
    <property type="entry name" value="FAD/NAD-binding_dom"/>
</dbReference>
<keyword evidence="7" id="KW-0560">Oxidoreductase</keyword>
<keyword evidence="5" id="KW-0479">Metal-binding</keyword>
<dbReference type="AlphaFoldDB" id="A0AAV8WJD6"/>
<dbReference type="GO" id="GO:0016651">
    <property type="term" value="F:oxidoreductase activity, acting on NAD(P)H"/>
    <property type="evidence" value="ECO:0007669"/>
    <property type="project" value="TreeGrafter"/>
</dbReference>
<dbReference type="SUPFAM" id="SSF51905">
    <property type="entry name" value="FAD/NAD(P)-binding domain"/>
    <property type="match status" value="1"/>
</dbReference>
<evidence type="ECO:0000256" key="9">
    <source>
        <dbReference type="ARBA" id="ARBA00023014"/>
    </source>
</evidence>
<dbReference type="Gene3D" id="3.50.50.60">
    <property type="entry name" value="FAD/NAD(P)-binding domain"/>
    <property type="match status" value="2"/>
</dbReference>
<keyword evidence="12" id="KW-1185">Reference proteome</keyword>
<keyword evidence="9" id="KW-0411">Iron-sulfur</keyword>
<evidence type="ECO:0000256" key="5">
    <source>
        <dbReference type="ARBA" id="ARBA00022723"/>
    </source>
</evidence>
<dbReference type="InterPro" id="IPR036922">
    <property type="entry name" value="Rieske_2Fe-2S_sf"/>
</dbReference>
<evidence type="ECO:0000256" key="3">
    <source>
        <dbReference type="ARBA" id="ARBA00022630"/>
    </source>
</evidence>
<dbReference type="InterPro" id="IPR050446">
    <property type="entry name" value="FAD-oxidoreductase/Apoptosis"/>
</dbReference>
<dbReference type="GO" id="GO:0005737">
    <property type="term" value="C:cytoplasm"/>
    <property type="evidence" value="ECO:0007669"/>
    <property type="project" value="TreeGrafter"/>
</dbReference>
<keyword evidence="6" id="KW-0274">FAD</keyword>
<protein>
    <recommendedName>
        <fullName evidence="10">Rieske domain-containing protein</fullName>
    </recommendedName>
</protein>
<keyword evidence="8" id="KW-0408">Iron</keyword>
<feature type="domain" description="Rieske" evidence="10">
    <location>
        <begin position="37"/>
        <end position="114"/>
    </location>
</feature>
<dbReference type="PROSITE" id="PS51296">
    <property type="entry name" value="RIESKE"/>
    <property type="match status" value="1"/>
</dbReference>
<dbReference type="InterPro" id="IPR016156">
    <property type="entry name" value="FAD/NAD-linked_Rdtase_dimer_sf"/>
</dbReference>
<reference evidence="11" key="1">
    <citation type="journal article" date="2023" name="Insect Mol. Biol.">
        <title>Genome sequencing provides insights into the evolution of gene families encoding plant cell wall-degrading enzymes in longhorned beetles.</title>
        <authorList>
            <person name="Shin N.R."/>
            <person name="Okamura Y."/>
            <person name="Kirsch R."/>
            <person name="Pauchet Y."/>
        </authorList>
    </citation>
    <scope>NUCLEOTIDE SEQUENCE</scope>
    <source>
        <strain evidence="11">RBIC_L_NR</strain>
    </source>
</reference>
<keyword evidence="3" id="KW-0285">Flavoprotein</keyword>
<dbReference type="PANTHER" id="PTHR43557">
    <property type="entry name" value="APOPTOSIS-INDUCING FACTOR 1"/>
    <property type="match status" value="1"/>
</dbReference>
<organism evidence="11 12">
    <name type="scientific">Rhamnusium bicolor</name>
    <dbReference type="NCBI Taxonomy" id="1586634"/>
    <lineage>
        <taxon>Eukaryota</taxon>
        <taxon>Metazoa</taxon>
        <taxon>Ecdysozoa</taxon>
        <taxon>Arthropoda</taxon>
        <taxon>Hexapoda</taxon>
        <taxon>Insecta</taxon>
        <taxon>Pterygota</taxon>
        <taxon>Neoptera</taxon>
        <taxon>Endopterygota</taxon>
        <taxon>Coleoptera</taxon>
        <taxon>Polyphaga</taxon>
        <taxon>Cucujiformia</taxon>
        <taxon>Chrysomeloidea</taxon>
        <taxon>Cerambycidae</taxon>
        <taxon>Lepturinae</taxon>
        <taxon>Rhagiini</taxon>
        <taxon>Rhamnusium</taxon>
    </lineage>
</organism>
<evidence type="ECO:0000313" key="11">
    <source>
        <dbReference type="EMBL" id="KAJ8926295.1"/>
    </source>
</evidence>
<dbReference type="EMBL" id="JANEYF010005932">
    <property type="protein sequence ID" value="KAJ8926295.1"/>
    <property type="molecule type" value="Genomic_DNA"/>
</dbReference>
<dbReference type="Pfam" id="PF07992">
    <property type="entry name" value="Pyr_redox_2"/>
    <property type="match status" value="1"/>
</dbReference>
<comment type="cofactor">
    <cofactor evidence="1">
        <name>FAD</name>
        <dbReference type="ChEBI" id="CHEBI:57692"/>
    </cofactor>
</comment>
<evidence type="ECO:0000256" key="2">
    <source>
        <dbReference type="ARBA" id="ARBA00006442"/>
    </source>
</evidence>